<reference evidence="2 3" key="1">
    <citation type="submission" date="2018-07" db="EMBL/GenBank/DDBJ databases">
        <title>Halomonas rutogse sp. nov., isolated from Lake TangqianCo on Tibetan Plateau.</title>
        <authorList>
            <person name="Lu H."/>
            <person name="Xing P."/>
            <person name="Wu Q."/>
        </authorList>
    </citation>
    <scope>NUCLEOTIDE SEQUENCE [LARGE SCALE GENOMIC DNA]</scope>
    <source>
        <strain evidence="2 3">TQ8S</strain>
    </source>
</reference>
<organism evidence="2 3">
    <name type="scientific">Vreelandella rituensis</name>
    <dbReference type="NCBI Taxonomy" id="2282306"/>
    <lineage>
        <taxon>Bacteria</taxon>
        <taxon>Pseudomonadati</taxon>
        <taxon>Pseudomonadota</taxon>
        <taxon>Gammaproteobacteria</taxon>
        <taxon>Oceanospirillales</taxon>
        <taxon>Halomonadaceae</taxon>
        <taxon>Vreelandella</taxon>
    </lineage>
</organism>
<protein>
    <submittedName>
        <fullName evidence="2">Uncharacterized protein</fullName>
    </submittedName>
</protein>
<accession>A0A368UBS3</accession>
<dbReference type="Proteomes" id="UP000253204">
    <property type="component" value="Unassembled WGS sequence"/>
</dbReference>
<sequence length="118" mass="13796">MRSDPKKTGARYERDVDQTIYFPRLNRECEHMLTDQHWDNGWISGLSDDLGIWLPCEIEDRYDSSKNREYEPQVKTESSSDQASDPMLVKPCRKRKSQYQEELTTPKLARNLATANQG</sequence>
<evidence type="ECO:0000313" key="2">
    <source>
        <dbReference type="EMBL" id="RCV92843.1"/>
    </source>
</evidence>
<feature type="region of interest" description="Disordered" evidence="1">
    <location>
        <begin position="64"/>
        <end position="118"/>
    </location>
</feature>
<evidence type="ECO:0000313" key="3">
    <source>
        <dbReference type="Proteomes" id="UP000253204"/>
    </source>
</evidence>
<evidence type="ECO:0000256" key="1">
    <source>
        <dbReference type="SAM" id="MobiDB-lite"/>
    </source>
</evidence>
<dbReference type="EMBL" id="QPIJ01000008">
    <property type="protein sequence ID" value="RCV92843.1"/>
    <property type="molecule type" value="Genomic_DNA"/>
</dbReference>
<dbReference type="AlphaFoldDB" id="A0A368UBS3"/>
<keyword evidence="3" id="KW-1185">Reference proteome</keyword>
<feature type="compositionally biased region" description="Basic and acidic residues" evidence="1">
    <location>
        <begin position="64"/>
        <end position="74"/>
    </location>
</feature>
<comment type="caution">
    <text evidence="2">The sequence shown here is derived from an EMBL/GenBank/DDBJ whole genome shotgun (WGS) entry which is preliminary data.</text>
</comment>
<gene>
    <name evidence="2" type="ORF">DU506_05565</name>
</gene>
<proteinExistence type="predicted"/>
<name>A0A368UBS3_9GAMM</name>